<dbReference type="EC" id="2.1.1.34" evidence="4"/>
<accession>A0A3S3QIX5</accession>
<evidence type="ECO:0000256" key="1">
    <source>
        <dbReference type="ARBA" id="ARBA00022603"/>
    </source>
</evidence>
<proteinExistence type="predicted"/>
<dbReference type="InterPro" id="IPR004441">
    <property type="entry name" value="rRNA_MeTrfase_TrmH"/>
</dbReference>
<dbReference type="GO" id="GO:0006396">
    <property type="term" value="P:RNA processing"/>
    <property type="evidence" value="ECO:0007669"/>
    <property type="project" value="InterPro"/>
</dbReference>
<organism evidence="4 5">
    <name type="scientific">Candidatus Electrothrix communis</name>
    <dbReference type="NCBI Taxonomy" id="1859133"/>
    <lineage>
        <taxon>Bacteria</taxon>
        <taxon>Pseudomonadati</taxon>
        <taxon>Thermodesulfobacteriota</taxon>
        <taxon>Desulfobulbia</taxon>
        <taxon>Desulfobulbales</taxon>
        <taxon>Desulfobulbaceae</taxon>
        <taxon>Candidatus Electrothrix</taxon>
    </lineage>
</organism>
<gene>
    <name evidence="4" type="ORF">VT98_11291</name>
</gene>
<dbReference type="AlphaFoldDB" id="A0A3S3QIX5"/>
<dbReference type="PANTHER" id="PTHR46429:SF1">
    <property type="entry name" value="23S RRNA (GUANOSINE-2'-O-)-METHYLTRANSFERASE RLMB"/>
    <property type="match status" value="1"/>
</dbReference>
<keyword evidence="5" id="KW-1185">Reference proteome</keyword>
<keyword evidence="2 4" id="KW-0808">Transferase</keyword>
<dbReference type="InterPro" id="IPR029026">
    <property type="entry name" value="tRNA_m1G_MTases_N"/>
</dbReference>
<dbReference type="GO" id="GO:0141100">
    <property type="term" value="F:tRNA (guanine(18)-2'-O)-methyltransferase activity"/>
    <property type="evidence" value="ECO:0007669"/>
    <property type="project" value="UniProtKB-EC"/>
</dbReference>
<evidence type="ECO:0000313" key="5">
    <source>
        <dbReference type="Proteomes" id="UP000288086"/>
    </source>
</evidence>
<evidence type="ECO:0000259" key="3">
    <source>
        <dbReference type="Pfam" id="PF00588"/>
    </source>
</evidence>
<dbReference type="InterPro" id="IPR001537">
    <property type="entry name" value="SpoU_MeTrfase"/>
</dbReference>
<dbReference type="PANTHER" id="PTHR46429">
    <property type="entry name" value="23S RRNA (GUANOSINE-2'-O-)-METHYLTRANSFERASE RLMB"/>
    <property type="match status" value="1"/>
</dbReference>
<sequence length="197" mass="22089">MARRYNKRLDIEARYEQARRRNLVSAKPGLHEYILVLDGLKPDFNIGKIFRAADAFGAREIHLVGVTAFNPDSAKGSVRWVKFHHHDDFPSCYQALTEKGYTFMVLEPGCSELLGSCSLAKKSAFVMGHEEFGISFDRSEYPDIEAISIPQWGHVQSLNVSVAASIVMYEYIRQHGKPISEGLPQKKAGASSRSVEK</sequence>
<dbReference type="InterPro" id="IPR029028">
    <property type="entry name" value="Alpha/beta_knot_MTases"/>
</dbReference>
<dbReference type="GO" id="GO:0003723">
    <property type="term" value="F:RNA binding"/>
    <property type="evidence" value="ECO:0007669"/>
    <property type="project" value="InterPro"/>
</dbReference>
<feature type="domain" description="tRNA/rRNA methyltransferase SpoU type" evidence="3">
    <location>
        <begin position="34"/>
        <end position="169"/>
    </location>
</feature>
<comment type="caution">
    <text evidence="4">The sequence shown here is derived from an EMBL/GenBank/DDBJ whole genome shotgun (WGS) entry which is preliminary data.</text>
</comment>
<keyword evidence="1 4" id="KW-0489">Methyltransferase</keyword>
<dbReference type="GO" id="GO:0032259">
    <property type="term" value="P:methylation"/>
    <property type="evidence" value="ECO:0007669"/>
    <property type="project" value="UniProtKB-KW"/>
</dbReference>
<evidence type="ECO:0000313" key="4">
    <source>
        <dbReference type="EMBL" id="RWX48612.1"/>
    </source>
</evidence>
<reference evidence="4 5" key="1">
    <citation type="submission" date="2017-01" db="EMBL/GenBank/DDBJ databases">
        <title>The cable genome- insights into the physiology and evolution of filamentous bacteria capable of sulfide oxidation via long distance electron transfer.</title>
        <authorList>
            <person name="Schreiber L."/>
            <person name="Bjerg J.T."/>
            <person name="Boggild A."/>
            <person name="Van De Vossenberg J."/>
            <person name="Meysman F."/>
            <person name="Nielsen L.P."/>
            <person name="Schramm A."/>
            <person name="Kjeldsen K.U."/>
        </authorList>
    </citation>
    <scope>NUCLEOTIDE SEQUENCE [LARGE SCALE GENOMIC DNA]</scope>
    <source>
        <strain evidence="4">A1</strain>
    </source>
</reference>
<dbReference type="EMBL" id="MTKP01000129">
    <property type="protein sequence ID" value="RWX48612.1"/>
    <property type="molecule type" value="Genomic_DNA"/>
</dbReference>
<evidence type="ECO:0000256" key="2">
    <source>
        <dbReference type="ARBA" id="ARBA00022679"/>
    </source>
</evidence>
<dbReference type="SUPFAM" id="SSF75217">
    <property type="entry name" value="alpha/beta knot"/>
    <property type="match status" value="1"/>
</dbReference>
<dbReference type="Gene3D" id="3.40.1280.10">
    <property type="match status" value="1"/>
</dbReference>
<dbReference type="Pfam" id="PF00588">
    <property type="entry name" value="SpoU_methylase"/>
    <property type="match status" value="1"/>
</dbReference>
<dbReference type="GO" id="GO:0005829">
    <property type="term" value="C:cytosol"/>
    <property type="evidence" value="ECO:0007669"/>
    <property type="project" value="TreeGrafter"/>
</dbReference>
<dbReference type="Proteomes" id="UP000288086">
    <property type="component" value="Unassembled WGS sequence"/>
</dbReference>
<dbReference type="EC" id="2.1.1.185" evidence="4"/>
<name>A0A3S3QIX5_9BACT</name>
<protein>
    <submittedName>
        <fullName evidence="4">tRNA (Guanosine-2'-O-)-methyltransferase</fullName>
        <ecNumber evidence="4">2.1.1.185</ecNumber>
        <ecNumber evidence="4">2.1.1.34</ecNumber>
    </submittedName>
</protein>